<feature type="region of interest" description="Disordered" evidence="1">
    <location>
        <begin position="33"/>
        <end position="62"/>
    </location>
</feature>
<sequence length="118" mass="13255">MESSGEDKNNPLENAALIREKIRVLQAELKRLESQSLEEGKLEGEGEKNEATRSGTDTEPDWVREGGYVRVTNSVLYYHYQSGSYYESISGQFLIPSTSSEQKNTNNIQDSDPNPPVQ</sequence>
<feature type="compositionally biased region" description="Polar residues" evidence="1">
    <location>
        <begin position="97"/>
        <end position="112"/>
    </location>
</feature>
<reference evidence="2" key="1">
    <citation type="submission" date="2017-05" db="UniProtKB">
        <authorList>
            <consortium name="EnsemblMetazoa"/>
        </authorList>
    </citation>
    <scope>IDENTIFICATION</scope>
</reference>
<dbReference type="EnsemblMetazoa" id="Aqu2.1.06351_001">
    <property type="protein sequence ID" value="Aqu2.1.06351_001"/>
    <property type="gene ID" value="Aqu2.1.06351"/>
</dbReference>
<feature type="region of interest" description="Disordered" evidence="1">
    <location>
        <begin position="97"/>
        <end position="118"/>
    </location>
</feature>
<accession>A0A1X7SW24</accession>
<name>A0A1X7SW24_AMPQE</name>
<evidence type="ECO:0000256" key="1">
    <source>
        <dbReference type="SAM" id="MobiDB-lite"/>
    </source>
</evidence>
<dbReference type="AlphaFoldDB" id="A0A1X7SW24"/>
<organism evidence="2">
    <name type="scientific">Amphimedon queenslandica</name>
    <name type="common">Sponge</name>
    <dbReference type="NCBI Taxonomy" id="400682"/>
    <lineage>
        <taxon>Eukaryota</taxon>
        <taxon>Metazoa</taxon>
        <taxon>Porifera</taxon>
        <taxon>Demospongiae</taxon>
        <taxon>Heteroscleromorpha</taxon>
        <taxon>Haplosclerida</taxon>
        <taxon>Niphatidae</taxon>
        <taxon>Amphimedon</taxon>
    </lineage>
</organism>
<evidence type="ECO:0000313" key="2">
    <source>
        <dbReference type="EnsemblMetazoa" id="Aqu2.1.06351_001"/>
    </source>
</evidence>
<dbReference type="InParanoid" id="A0A1X7SW24"/>
<feature type="compositionally biased region" description="Basic and acidic residues" evidence="1">
    <location>
        <begin position="33"/>
        <end position="51"/>
    </location>
</feature>
<proteinExistence type="predicted"/>
<protein>
    <submittedName>
        <fullName evidence="2">Uncharacterized protein</fullName>
    </submittedName>
</protein>